<dbReference type="EMBL" id="FNBI01000005">
    <property type="protein sequence ID" value="SDF72446.1"/>
    <property type="molecule type" value="Genomic_DNA"/>
</dbReference>
<name>A0A1G7NEQ8_9SPHN</name>
<dbReference type="Proteomes" id="UP000436801">
    <property type="component" value="Unassembled WGS sequence"/>
</dbReference>
<reference evidence="2 3" key="1">
    <citation type="submission" date="2016-10" db="EMBL/GenBank/DDBJ databases">
        <authorList>
            <person name="Varghese N."/>
            <person name="Submissions S."/>
        </authorList>
    </citation>
    <scope>NUCLEOTIDE SEQUENCE [LARGE SCALE GENOMIC DNA]</scope>
    <source>
        <strain evidence="2 3">S7-754</strain>
    </source>
</reference>
<dbReference type="Proteomes" id="UP000323502">
    <property type="component" value="Unassembled WGS sequence"/>
</dbReference>
<dbReference type="EMBL" id="WSUT01000005">
    <property type="protein sequence ID" value="MWC43205.1"/>
    <property type="molecule type" value="Genomic_DNA"/>
</dbReference>
<proteinExistence type="predicted"/>
<evidence type="ECO:0000313" key="1">
    <source>
        <dbReference type="EMBL" id="MWC43205.1"/>
    </source>
</evidence>
<dbReference type="OrthoDB" id="8480261at2"/>
<evidence type="ECO:0000313" key="3">
    <source>
        <dbReference type="Proteomes" id="UP000323502"/>
    </source>
</evidence>
<sequence>MAGSDDFEEALAEALDVIDRVLAEEDVPLVRRPLKAAREFVRFCILQVRTEAGPEPTQPGGFLDYMDSEWFKVVYARTVAWYRSRYGEIMVGGSGRTVDACTMVLGTAFRMTVPLVTSRPATPGKTVWLHWPERVADDEDALAWIDRPPNFSAMPRGDGLKARRLANAIAGRLRSIHCGMTTVEAADPRVGELSDPIISHLGQAAAQIAEGGPIETRRAQWELRMACELSLKMLSQQRGGSFTETHDLYVLHDRLPAGKAPFDRTLLTRIPKWEAMAEWRYGGGPVVTVADAFSRYRATLQLVDGATEAAERKYCFHGANLEIRKAPYLHDDETTFQPRHTE</sequence>
<reference evidence="1 4" key="2">
    <citation type="submission" date="2019-12" db="EMBL/GenBank/DDBJ databases">
        <authorList>
            <person name="Zheng J."/>
        </authorList>
    </citation>
    <scope>NUCLEOTIDE SEQUENCE [LARGE SCALE GENOMIC DNA]</scope>
    <source>
        <strain evidence="1 4">DSM 27347</strain>
    </source>
</reference>
<evidence type="ECO:0000313" key="4">
    <source>
        <dbReference type="Proteomes" id="UP000436801"/>
    </source>
</evidence>
<protein>
    <submittedName>
        <fullName evidence="2">Uncharacterized protein</fullName>
    </submittedName>
</protein>
<accession>A0A1G7NEQ8</accession>
<gene>
    <name evidence="1" type="ORF">GQR91_05950</name>
    <name evidence="2" type="ORF">SAMN05216557_105137</name>
</gene>
<evidence type="ECO:0000313" key="2">
    <source>
        <dbReference type="EMBL" id="SDF72446.1"/>
    </source>
</evidence>
<dbReference type="RefSeq" id="WP_149682732.1">
    <property type="nucleotide sequence ID" value="NZ_FNBI01000005.1"/>
</dbReference>
<dbReference type="AlphaFoldDB" id="A0A1G7NEQ8"/>
<organism evidence="2 3">
    <name type="scientific">Sphingomonas carotinifaciens</name>
    <dbReference type="NCBI Taxonomy" id="1166323"/>
    <lineage>
        <taxon>Bacteria</taxon>
        <taxon>Pseudomonadati</taxon>
        <taxon>Pseudomonadota</taxon>
        <taxon>Alphaproteobacteria</taxon>
        <taxon>Sphingomonadales</taxon>
        <taxon>Sphingomonadaceae</taxon>
        <taxon>Sphingomonas</taxon>
    </lineage>
</organism>
<keyword evidence="3" id="KW-1185">Reference proteome</keyword>